<protein>
    <submittedName>
        <fullName evidence="3">Rubrerythrin family protein</fullName>
    </submittedName>
</protein>
<gene>
    <name evidence="3" type="ORF">HA336_03640</name>
</gene>
<evidence type="ECO:0000259" key="2">
    <source>
        <dbReference type="PROSITE" id="PS50905"/>
    </source>
</evidence>
<dbReference type="PROSITE" id="PS50905">
    <property type="entry name" value="FERRITIN_LIKE"/>
    <property type="match status" value="1"/>
</dbReference>
<dbReference type="GO" id="GO:0016491">
    <property type="term" value="F:oxidoreductase activity"/>
    <property type="evidence" value="ECO:0007669"/>
    <property type="project" value="InterPro"/>
</dbReference>
<proteinExistence type="predicted"/>
<name>A0A832T6M4_9EURY</name>
<dbReference type="InterPro" id="IPR012347">
    <property type="entry name" value="Ferritin-like"/>
</dbReference>
<reference evidence="3" key="1">
    <citation type="journal article" date="2020" name="bioRxiv">
        <title>A rank-normalized archaeal taxonomy based on genome phylogeny resolves widespread incomplete and uneven classifications.</title>
        <authorList>
            <person name="Rinke C."/>
            <person name="Chuvochina M."/>
            <person name="Mussig A.J."/>
            <person name="Chaumeil P.-A."/>
            <person name="Waite D.W."/>
            <person name="Whitman W.B."/>
            <person name="Parks D.H."/>
            <person name="Hugenholtz P."/>
        </authorList>
    </citation>
    <scope>NUCLEOTIDE SEQUENCE</scope>
    <source>
        <strain evidence="3">UBA8853</strain>
    </source>
</reference>
<dbReference type="Gene3D" id="1.20.1260.10">
    <property type="match status" value="1"/>
</dbReference>
<feature type="domain" description="Ferritin-like diiron" evidence="2">
    <location>
        <begin position="1"/>
        <end position="128"/>
    </location>
</feature>
<dbReference type="Pfam" id="PF02915">
    <property type="entry name" value="Rubrerythrin"/>
    <property type="match status" value="1"/>
</dbReference>
<dbReference type="OMA" id="ECMANKE"/>
<comment type="caution">
    <text evidence="3">The sequence shown here is derived from an EMBL/GenBank/DDBJ whole genome shotgun (WGS) entry which is preliminary data.</text>
</comment>
<dbReference type="InterPro" id="IPR009040">
    <property type="entry name" value="Ferritin-like_diiron"/>
</dbReference>
<evidence type="ECO:0000313" key="3">
    <source>
        <dbReference type="EMBL" id="HII70307.1"/>
    </source>
</evidence>
<dbReference type="InterPro" id="IPR003251">
    <property type="entry name" value="Rr_diiron-bd_dom"/>
</dbReference>
<dbReference type="EMBL" id="DUJS01000004">
    <property type="protein sequence ID" value="HII70307.1"/>
    <property type="molecule type" value="Genomic_DNA"/>
</dbReference>
<dbReference type="GeneID" id="1476633"/>
<dbReference type="InterPro" id="IPR009078">
    <property type="entry name" value="Ferritin-like_SF"/>
</dbReference>
<dbReference type="PANTHER" id="PTHR43339:SF1">
    <property type="entry name" value="RUBRERYTHRIN"/>
    <property type="match status" value="1"/>
</dbReference>
<dbReference type="InterPro" id="IPR045236">
    <property type="entry name" value="RevRr_diiron-bd_dom"/>
</dbReference>
<dbReference type="InterPro" id="IPR052773">
    <property type="entry name" value="Anaerobic_Peroxidase-Rel"/>
</dbReference>
<organism evidence="3 4">
    <name type="scientific">Methanopyrus kandleri</name>
    <dbReference type="NCBI Taxonomy" id="2320"/>
    <lineage>
        <taxon>Archaea</taxon>
        <taxon>Methanobacteriati</taxon>
        <taxon>Methanobacteriota</taxon>
        <taxon>Methanomada group</taxon>
        <taxon>Methanopyri</taxon>
        <taxon>Methanopyrales</taxon>
        <taxon>Methanopyraceae</taxon>
        <taxon>Methanopyrus</taxon>
    </lineage>
</organism>
<dbReference type="PANTHER" id="PTHR43339">
    <property type="entry name" value="RUBRERYTHRIN-RELATED"/>
    <property type="match status" value="1"/>
</dbReference>
<dbReference type="SUPFAM" id="SSF47240">
    <property type="entry name" value="Ferritin-like"/>
    <property type="match status" value="1"/>
</dbReference>
<keyword evidence="1" id="KW-0175">Coiled coil</keyword>
<dbReference type="AlphaFoldDB" id="A0A832T6M4"/>
<dbReference type="RefSeq" id="WP_011018902.1">
    <property type="nucleotide sequence ID" value="NZ_DUJS01000004.1"/>
</dbReference>
<evidence type="ECO:0000313" key="4">
    <source>
        <dbReference type="Proteomes" id="UP000619545"/>
    </source>
</evidence>
<feature type="coiled-coil region" evidence="1">
    <location>
        <begin position="62"/>
        <end position="100"/>
    </location>
</feature>
<accession>A0A832T6M4</accession>
<dbReference type="Proteomes" id="UP000619545">
    <property type="component" value="Unassembled WGS sequence"/>
</dbReference>
<sequence length="128" mass="14665">MDFEEYLEKWFKGETTEVGIYMAMAIVAREQGYPEVCDLLEQIAMDEARHAAAAALIAGKVENSLEGLIEKMEEMIEGEKNAYETRMDEADHHSDELDDEIITLLKATAYDEKHHRKMLKAALEKLKE</sequence>
<dbReference type="CDD" id="cd01046">
    <property type="entry name" value="Rubrerythrin_like"/>
    <property type="match status" value="1"/>
</dbReference>
<dbReference type="GO" id="GO:0005506">
    <property type="term" value="F:iron ion binding"/>
    <property type="evidence" value="ECO:0007669"/>
    <property type="project" value="InterPro"/>
</dbReference>
<evidence type="ECO:0000256" key="1">
    <source>
        <dbReference type="SAM" id="Coils"/>
    </source>
</evidence>